<comment type="caution">
    <text evidence="5">The sequence shown here is derived from an EMBL/GenBank/DDBJ whole genome shotgun (WGS) entry which is preliminary data.</text>
</comment>
<gene>
    <name evidence="5" type="ORF">ALEPTO_LOCUS6814</name>
</gene>
<dbReference type="Proteomes" id="UP000789508">
    <property type="component" value="Unassembled WGS sequence"/>
</dbReference>
<dbReference type="EMBL" id="CAJVPS010002540">
    <property type="protein sequence ID" value="CAG8571045.1"/>
    <property type="molecule type" value="Genomic_DNA"/>
</dbReference>
<dbReference type="GO" id="GO:0005576">
    <property type="term" value="C:extracellular region"/>
    <property type="evidence" value="ECO:0007669"/>
    <property type="project" value="UniProtKB-SubCell"/>
</dbReference>
<proteinExistence type="predicted"/>
<evidence type="ECO:0000313" key="6">
    <source>
        <dbReference type="Proteomes" id="UP000789508"/>
    </source>
</evidence>
<keyword evidence="6" id="KW-1185">Reference proteome</keyword>
<keyword evidence="3" id="KW-0964">Secreted</keyword>
<dbReference type="InterPro" id="IPR045379">
    <property type="entry name" value="Crinkler_N"/>
</dbReference>
<sequence>MSDITEIMVFCLVLGDAIKNSFPVDIDCKMTIGHLKILIKNVKSPELDEFAPDKLNLWKVDIPQNRENQEMKIPVEVNIAKGYGGIELASFETIEEYFRPIPTSTSIRIIVQPPVTTARNLPETLEYRDPQPLLKGSGSSWDFQASEALKQKLKNAIRDHFKFWKAGQREKTTIPQYFILAGAGEGKSRTAQELPKLLIECTNDDVDLQNRLRSALVFNLSLENGTKQLWEVENNSSHAIGNRMLFQLLQQPGESWDDYMDRYNVNPTDVLRRVAKHRNQELNDLNVIVILDSIQVAMKKPMDGTDKGSFFYDCISTLCMLSLLGPFIITCCTATISIPIHNFLARSQQLRVFLPLTSLQPPRINRNPVFVDNPVMKMLINDMGGHGRALEALEESISGKDLDNINFIDLINDVRSNLNDKYQGWLSKTTYLKPVLRIILSRARVDKNQNIATFEGKEITVDDVTQFGLVRFESRRTDEVVGYLTCPYIWLWIMAHASLDDKLLRNWDFNYYNEVRNKAGDPSIPPGCQYWQNFEYFVAQFRSLKSNIYGDNEQVELGVIHNGAKHNFGNSSIYNRKHTLEQSVKRVSTKSGDYKQGAKILCQGGEVDVTEARHIIINAPSAESGDSFCSIKMVGTELLQTETHQCKLVKQIISQERFKDEHEKATSPGDTFILYTSASSKKLELHQPMSAIVSKDNWEEYFGSFAGRCYNYAMEPPNLNEATYTQLTGINFIAEARARIIMEERNKREFSGIDDCERRTKIPRTYLEPFF</sequence>
<evidence type="ECO:0000256" key="2">
    <source>
        <dbReference type="ARBA" id="ARBA00004613"/>
    </source>
</evidence>
<accession>A0A9N9BP94</accession>
<comment type="subcellular location">
    <subcellularLocation>
        <location evidence="1">Host cell</location>
    </subcellularLocation>
    <subcellularLocation>
        <location evidence="2">Secreted</location>
    </subcellularLocation>
</comment>
<evidence type="ECO:0000256" key="1">
    <source>
        <dbReference type="ARBA" id="ARBA00004340"/>
    </source>
</evidence>
<dbReference type="AlphaFoldDB" id="A0A9N9BP94"/>
<protein>
    <submittedName>
        <fullName evidence="5">7405_t:CDS:1</fullName>
    </submittedName>
</protein>
<organism evidence="5 6">
    <name type="scientific">Ambispora leptoticha</name>
    <dbReference type="NCBI Taxonomy" id="144679"/>
    <lineage>
        <taxon>Eukaryota</taxon>
        <taxon>Fungi</taxon>
        <taxon>Fungi incertae sedis</taxon>
        <taxon>Mucoromycota</taxon>
        <taxon>Glomeromycotina</taxon>
        <taxon>Glomeromycetes</taxon>
        <taxon>Archaeosporales</taxon>
        <taxon>Ambisporaceae</taxon>
        <taxon>Ambispora</taxon>
    </lineage>
</organism>
<dbReference type="GO" id="GO:0043657">
    <property type="term" value="C:host cell"/>
    <property type="evidence" value="ECO:0007669"/>
    <property type="project" value="UniProtKB-SubCell"/>
</dbReference>
<evidence type="ECO:0000259" key="4">
    <source>
        <dbReference type="Pfam" id="PF20147"/>
    </source>
</evidence>
<feature type="domain" description="Crinkler effector protein N-terminal" evidence="4">
    <location>
        <begin position="9"/>
        <end position="112"/>
    </location>
</feature>
<dbReference type="Pfam" id="PF20147">
    <property type="entry name" value="Crinkler"/>
    <property type="match status" value="1"/>
</dbReference>
<name>A0A9N9BP94_9GLOM</name>
<evidence type="ECO:0000256" key="3">
    <source>
        <dbReference type="ARBA" id="ARBA00022525"/>
    </source>
</evidence>
<evidence type="ECO:0000313" key="5">
    <source>
        <dbReference type="EMBL" id="CAG8571045.1"/>
    </source>
</evidence>
<reference evidence="5" key="1">
    <citation type="submission" date="2021-06" db="EMBL/GenBank/DDBJ databases">
        <authorList>
            <person name="Kallberg Y."/>
            <person name="Tangrot J."/>
            <person name="Rosling A."/>
        </authorList>
    </citation>
    <scope>NUCLEOTIDE SEQUENCE</scope>
    <source>
        <strain evidence="5">FL130A</strain>
    </source>
</reference>
<dbReference type="OrthoDB" id="2446007at2759"/>